<reference evidence="1" key="1">
    <citation type="submission" date="2021-06" db="EMBL/GenBank/DDBJ databases">
        <authorList>
            <person name="Kallberg Y."/>
            <person name="Tangrot J."/>
            <person name="Rosling A."/>
        </authorList>
    </citation>
    <scope>NUCLEOTIDE SEQUENCE</scope>
    <source>
        <strain evidence="1">FL130A</strain>
    </source>
</reference>
<dbReference type="Proteomes" id="UP000789508">
    <property type="component" value="Unassembled WGS sequence"/>
</dbReference>
<dbReference type="EMBL" id="CAJVPS010000094">
    <property type="protein sequence ID" value="CAG8450972.1"/>
    <property type="molecule type" value="Genomic_DNA"/>
</dbReference>
<evidence type="ECO:0000313" key="2">
    <source>
        <dbReference type="Proteomes" id="UP000789508"/>
    </source>
</evidence>
<dbReference type="AlphaFoldDB" id="A0A9N8YVL7"/>
<name>A0A9N8YVL7_9GLOM</name>
<proteinExistence type="predicted"/>
<organism evidence="1 2">
    <name type="scientific">Ambispora leptoticha</name>
    <dbReference type="NCBI Taxonomy" id="144679"/>
    <lineage>
        <taxon>Eukaryota</taxon>
        <taxon>Fungi</taxon>
        <taxon>Fungi incertae sedis</taxon>
        <taxon>Mucoromycota</taxon>
        <taxon>Glomeromycotina</taxon>
        <taxon>Glomeromycetes</taxon>
        <taxon>Archaeosporales</taxon>
        <taxon>Ambisporaceae</taxon>
        <taxon>Ambispora</taxon>
    </lineage>
</organism>
<accession>A0A9N8YVL7</accession>
<protein>
    <submittedName>
        <fullName evidence="1">8101_t:CDS:1</fullName>
    </submittedName>
</protein>
<evidence type="ECO:0000313" key="1">
    <source>
        <dbReference type="EMBL" id="CAG8450972.1"/>
    </source>
</evidence>
<comment type="caution">
    <text evidence="1">The sequence shown here is derived from an EMBL/GenBank/DDBJ whole genome shotgun (WGS) entry which is preliminary data.</text>
</comment>
<keyword evidence="2" id="KW-1185">Reference proteome</keyword>
<sequence>MTDFYSDETSHQQEFHEIISELFKEGVEIEIGTGKCDLTIQAAASYAKFYAQNTNKKLLEWSVYVEKPPNKP</sequence>
<gene>
    <name evidence="1" type="ORF">ALEPTO_LOCUS1003</name>
</gene>